<dbReference type="InterPro" id="IPR001110">
    <property type="entry name" value="UPF0012_CS"/>
</dbReference>
<gene>
    <name evidence="4" type="ORF">ACFSNB_11670</name>
</gene>
<dbReference type="InterPro" id="IPR045254">
    <property type="entry name" value="Nit1/2_C-N_Hydrolase"/>
</dbReference>
<dbReference type="PROSITE" id="PS50263">
    <property type="entry name" value="CN_HYDROLASE"/>
    <property type="match status" value="1"/>
</dbReference>
<name>A0ABW5CB08_9PROT</name>
<dbReference type="PANTHER" id="PTHR23088">
    <property type="entry name" value="NITRILASE-RELATED"/>
    <property type="match status" value="1"/>
</dbReference>
<feature type="domain" description="CN hydrolase" evidence="3">
    <location>
        <begin position="4"/>
        <end position="251"/>
    </location>
</feature>
<keyword evidence="5" id="KW-1185">Reference proteome</keyword>
<proteinExistence type="inferred from homology"/>
<dbReference type="SUPFAM" id="SSF56317">
    <property type="entry name" value="Carbon-nitrogen hydrolase"/>
    <property type="match status" value="1"/>
</dbReference>
<evidence type="ECO:0000259" key="3">
    <source>
        <dbReference type="PROSITE" id="PS50263"/>
    </source>
</evidence>
<dbReference type="Gene3D" id="3.60.110.10">
    <property type="entry name" value="Carbon-nitrogen hydrolase"/>
    <property type="match status" value="1"/>
</dbReference>
<dbReference type="InterPro" id="IPR036526">
    <property type="entry name" value="C-N_Hydrolase_sf"/>
</dbReference>
<accession>A0ABW5CB08</accession>
<evidence type="ECO:0000313" key="4">
    <source>
        <dbReference type="EMBL" id="MFD2234464.1"/>
    </source>
</evidence>
<protein>
    <submittedName>
        <fullName evidence="4">Carbon-nitrogen hydrolase family protein</fullName>
    </submittedName>
</protein>
<dbReference type="InterPro" id="IPR003010">
    <property type="entry name" value="C-N_Hydrolase"/>
</dbReference>
<organism evidence="4 5">
    <name type="scientific">Phaeospirillum tilakii</name>
    <dbReference type="NCBI Taxonomy" id="741673"/>
    <lineage>
        <taxon>Bacteria</taxon>
        <taxon>Pseudomonadati</taxon>
        <taxon>Pseudomonadota</taxon>
        <taxon>Alphaproteobacteria</taxon>
        <taxon>Rhodospirillales</taxon>
        <taxon>Rhodospirillaceae</taxon>
        <taxon>Phaeospirillum</taxon>
    </lineage>
</organism>
<dbReference type="Pfam" id="PF00795">
    <property type="entry name" value="CN_hydrolase"/>
    <property type="match status" value="1"/>
</dbReference>
<dbReference type="PROSITE" id="PS01227">
    <property type="entry name" value="UPF0012"/>
    <property type="match status" value="1"/>
</dbReference>
<reference evidence="5" key="1">
    <citation type="journal article" date="2019" name="Int. J. Syst. Evol. Microbiol.">
        <title>The Global Catalogue of Microorganisms (GCM) 10K type strain sequencing project: providing services to taxonomists for standard genome sequencing and annotation.</title>
        <authorList>
            <consortium name="The Broad Institute Genomics Platform"/>
            <consortium name="The Broad Institute Genome Sequencing Center for Infectious Disease"/>
            <person name="Wu L."/>
            <person name="Ma J."/>
        </authorList>
    </citation>
    <scope>NUCLEOTIDE SEQUENCE [LARGE SCALE GENOMIC DNA]</scope>
    <source>
        <strain evidence="5">KCTC 15012</strain>
    </source>
</reference>
<evidence type="ECO:0000256" key="1">
    <source>
        <dbReference type="ARBA" id="ARBA00010613"/>
    </source>
</evidence>
<dbReference type="CDD" id="cd07572">
    <property type="entry name" value="nit"/>
    <property type="match status" value="1"/>
</dbReference>
<comment type="similarity">
    <text evidence="1">Belongs to the carbon-nitrogen hydrolase superfamily. NIT1/NIT2 family.</text>
</comment>
<dbReference type="Proteomes" id="UP001597296">
    <property type="component" value="Unassembled WGS sequence"/>
</dbReference>
<comment type="caution">
    <text evidence="4">The sequence shown here is derived from an EMBL/GenBank/DDBJ whole genome shotgun (WGS) entry which is preliminary data.</text>
</comment>
<sequence length="279" mass="30551">MSPFKAACIQVTAGNNLMANCEAAAAQAVEARAAGADLVLMPENVAMMESGRTALVLNAEPEPENRALAFFRHLAREIDVWLHIGSLHVLLDDGMIANRSYVIDPSGVVRASYDKIHMFDVDLGLGESYRESSTFTPGDRAVAVDLPWGRLGLSVCYDLRFPHLFRALAQAGCLFLAVPAAFTRTTGKAHWHVLLRARAIETGCYVFAPAQCGDHSPRRQTYGHALIVSPWGEILADALERPGWVMAEIDPLKVLEARRKVPSLDHDRAFALPEPPVEE</sequence>
<keyword evidence="2 4" id="KW-0378">Hydrolase</keyword>
<dbReference type="GO" id="GO:0016787">
    <property type="term" value="F:hydrolase activity"/>
    <property type="evidence" value="ECO:0007669"/>
    <property type="project" value="UniProtKB-KW"/>
</dbReference>
<dbReference type="PANTHER" id="PTHR23088:SF27">
    <property type="entry name" value="DEAMINATED GLUTATHIONE AMIDASE"/>
    <property type="match status" value="1"/>
</dbReference>
<dbReference type="RefSeq" id="WP_377316701.1">
    <property type="nucleotide sequence ID" value="NZ_JBHUIY010000022.1"/>
</dbReference>
<evidence type="ECO:0000313" key="5">
    <source>
        <dbReference type="Proteomes" id="UP001597296"/>
    </source>
</evidence>
<evidence type="ECO:0000256" key="2">
    <source>
        <dbReference type="ARBA" id="ARBA00022801"/>
    </source>
</evidence>
<dbReference type="EMBL" id="JBHUIY010000022">
    <property type="protein sequence ID" value="MFD2234464.1"/>
    <property type="molecule type" value="Genomic_DNA"/>
</dbReference>